<organism evidence="2 5">
    <name type="scientific">Paraburkholderia bryophila</name>
    <dbReference type="NCBI Taxonomy" id="420952"/>
    <lineage>
        <taxon>Bacteria</taxon>
        <taxon>Pseudomonadati</taxon>
        <taxon>Pseudomonadota</taxon>
        <taxon>Betaproteobacteria</taxon>
        <taxon>Burkholderiales</taxon>
        <taxon>Burkholderiaceae</taxon>
        <taxon>Paraburkholderia</taxon>
    </lineage>
</organism>
<dbReference type="AlphaFoldDB" id="A0A7Y9WFW5"/>
<accession>A0A7Y9WFW5</accession>
<evidence type="ECO:0000259" key="1">
    <source>
        <dbReference type="Pfam" id="PF13340"/>
    </source>
</evidence>
<dbReference type="Proteomes" id="UP000572540">
    <property type="component" value="Unassembled WGS sequence"/>
</dbReference>
<dbReference type="PANTHER" id="PTHR46637:SF1">
    <property type="entry name" value="BLL5188 PROTEIN"/>
    <property type="match status" value="1"/>
</dbReference>
<dbReference type="Pfam" id="PF13340">
    <property type="entry name" value="DUF4096"/>
    <property type="match status" value="1"/>
</dbReference>
<evidence type="ECO:0000313" key="3">
    <source>
        <dbReference type="EMBL" id="NYH20980.1"/>
    </source>
</evidence>
<evidence type="ECO:0000313" key="2">
    <source>
        <dbReference type="EMBL" id="NYH19982.1"/>
    </source>
</evidence>
<dbReference type="InterPro" id="IPR052909">
    <property type="entry name" value="Transposase_6_like"/>
</dbReference>
<comment type="caution">
    <text evidence="2">The sequence shown here is derived from an EMBL/GenBank/DDBJ whole genome shotgun (WGS) entry which is preliminary data.</text>
</comment>
<sequence>MMKQETVNPWSLRVALHVSDMIRVVEHGDLTDSQWTHVEPLFKRFYARTETRGRPAADRRATLNGILWKLTHGRPWVDLPDRFPNAKTCHRHFGVWLRCGLLGNVLWELFDDHVRFMDAAARSIRRPPSQRRSRSADEPARLD</sequence>
<proteinExistence type="predicted"/>
<dbReference type="EMBL" id="JACCAU010000001">
    <property type="protein sequence ID" value="NYH19982.1"/>
    <property type="molecule type" value="Genomic_DNA"/>
</dbReference>
<protein>
    <submittedName>
        <fullName evidence="2">Transposase</fullName>
    </submittedName>
</protein>
<dbReference type="PANTHER" id="PTHR46637">
    <property type="entry name" value="TIS1421-TRANSPOSASE PROTEIN A"/>
    <property type="match status" value="1"/>
</dbReference>
<dbReference type="Proteomes" id="UP000540929">
    <property type="component" value="Unassembled WGS sequence"/>
</dbReference>
<dbReference type="RefSeq" id="WP_179704521.1">
    <property type="nucleotide sequence ID" value="NZ_JACCAS010000001.1"/>
</dbReference>
<evidence type="ECO:0000313" key="5">
    <source>
        <dbReference type="Proteomes" id="UP000572540"/>
    </source>
</evidence>
<name>A0A7Y9WFW5_9BURK</name>
<feature type="domain" description="Insertion element IS402-like" evidence="1">
    <location>
        <begin position="30"/>
        <end position="104"/>
    </location>
</feature>
<keyword evidence="4" id="KW-1185">Reference proteome</keyword>
<gene>
    <name evidence="3" type="ORF">GGD40_000459</name>
    <name evidence="2" type="ORF">GGD41_007210</name>
</gene>
<dbReference type="EMBL" id="JACCAS010000001">
    <property type="protein sequence ID" value="NYH20980.1"/>
    <property type="molecule type" value="Genomic_DNA"/>
</dbReference>
<dbReference type="InterPro" id="IPR025161">
    <property type="entry name" value="IS402-like_dom"/>
</dbReference>
<reference evidence="4 5" key="1">
    <citation type="submission" date="2020-07" db="EMBL/GenBank/DDBJ databases">
        <title>Exploring microbial biodiversity for novel pathways involved in the catabolism of aromatic compounds derived from lignin.</title>
        <authorList>
            <person name="Elkins J."/>
        </authorList>
    </citation>
    <scope>NUCLEOTIDE SEQUENCE [LARGE SCALE GENOMIC DNA]</scope>
    <source>
        <strain evidence="2 5">H2C3B</strain>
        <strain evidence="3 4">H2C3C</strain>
    </source>
</reference>
<evidence type="ECO:0000313" key="4">
    <source>
        <dbReference type="Proteomes" id="UP000540929"/>
    </source>
</evidence>